<reference evidence="3 5" key="2">
    <citation type="submission" date="2023-02" db="EMBL/GenBank/DDBJ databases">
        <title>Population genomics of bacteria associated with diatom.</title>
        <authorList>
            <person name="Xie J."/>
            <person name="Wang H."/>
        </authorList>
    </citation>
    <scope>NUCLEOTIDE SEQUENCE [LARGE SCALE GENOMIC DNA]</scope>
    <source>
        <strain evidence="3 5">PT47_8</strain>
    </source>
</reference>
<keyword evidence="1" id="KW-0812">Transmembrane</keyword>
<proteinExistence type="predicted"/>
<sequence>MPYNWTHADSAAEGDAPRELHLWPHQSLPVEGYVRFLALTAVLISVPLLPLLGSFVLWGLLPFLLITLFGMKWALDRSRRDRQILEVLTLGPEEARLERTGPRGGHQSWHCNRHWTTVQLHAHDGPVPNYVTLRGGGREVEIGAFLSEEERKALYDDLQSALRG</sequence>
<reference evidence="2 4" key="1">
    <citation type="submission" date="2016-04" db="EMBL/GenBank/DDBJ databases">
        <authorList>
            <person name="Evans L.H."/>
            <person name="Alamgir A."/>
            <person name="Owens N."/>
            <person name="Weber N.D."/>
            <person name="Virtaneva K."/>
            <person name="Barbian K."/>
            <person name="Babar A."/>
            <person name="Rosenke K."/>
        </authorList>
    </citation>
    <scope>NUCLEOTIDE SEQUENCE [LARGE SCALE GENOMIC DNA]</scope>
    <source>
        <strain evidence="2 4">JL2886</strain>
    </source>
</reference>
<accession>A0A1B0ZPU0</accession>
<evidence type="ECO:0000313" key="3">
    <source>
        <dbReference type="EMBL" id="MDE4166893.1"/>
    </source>
</evidence>
<evidence type="ECO:0000256" key="1">
    <source>
        <dbReference type="SAM" id="Phobius"/>
    </source>
</evidence>
<dbReference type="OrthoDB" id="9808190at2"/>
<gene>
    <name evidence="2" type="ORF">JL2886_01268</name>
    <name evidence="3" type="ORF">PXK24_14445</name>
</gene>
<name>A0A1B0ZPU0_9RHOB</name>
<keyword evidence="1" id="KW-1133">Transmembrane helix</keyword>
<dbReference type="Proteomes" id="UP000092565">
    <property type="component" value="Chromosome"/>
</dbReference>
<evidence type="ECO:0000313" key="5">
    <source>
        <dbReference type="Proteomes" id="UP001218364"/>
    </source>
</evidence>
<feature type="transmembrane region" description="Helical" evidence="1">
    <location>
        <begin position="55"/>
        <end position="75"/>
    </location>
</feature>
<dbReference type="PATRIC" id="fig|60890.4.peg.1245"/>
<dbReference type="EMBL" id="JARCJK010000007">
    <property type="protein sequence ID" value="MDE4166893.1"/>
    <property type="molecule type" value="Genomic_DNA"/>
</dbReference>
<organism evidence="2 4">
    <name type="scientific">Phaeobacter gallaeciensis</name>
    <dbReference type="NCBI Taxonomy" id="60890"/>
    <lineage>
        <taxon>Bacteria</taxon>
        <taxon>Pseudomonadati</taxon>
        <taxon>Pseudomonadota</taxon>
        <taxon>Alphaproteobacteria</taxon>
        <taxon>Rhodobacterales</taxon>
        <taxon>Roseobacteraceae</taxon>
        <taxon>Phaeobacter</taxon>
    </lineage>
</organism>
<keyword evidence="4" id="KW-1185">Reference proteome</keyword>
<evidence type="ECO:0000313" key="2">
    <source>
        <dbReference type="EMBL" id="ANP36187.1"/>
    </source>
</evidence>
<dbReference type="AlphaFoldDB" id="A0A1B0ZPU0"/>
<protein>
    <submittedName>
        <fullName evidence="3">DUF2244 domain-containing protein</fullName>
    </submittedName>
</protein>
<dbReference type="Pfam" id="PF10003">
    <property type="entry name" value="DUF2244"/>
    <property type="match status" value="1"/>
</dbReference>
<dbReference type="EMBL" id="CP015124">
    <property type="protein sequence ID" value="ANP36187.1"/>
    <property type="molecule type" value="Genomic_DNA"/>
</dbReference>
<dbReference type="RefSeq" id="WP_065271199.1">
    <property type="nucleotide sequence ID" value="NZ_CP015124.1"/>
</dbReference>
<dbReference type="Proteomes" id="UP001218364">
    <property type="component" value="Unassembled WGS sequence"/>
</dbReference>
<keyword evidence="1" id="KW-0472">Membrane</keyword>
<evidence type="ECO:0000313" key="4">
    <source>
        <dbReference type="Proteomes" id="UP000092565"/>
    </source>
</evidence>
<dbReference type="InterPro" id="IPR019253">
    <property type="entry name" value="DUF2244_TM"/>
</dbReference>